<dbReference type="AlphaFoldDB" id="A0A1A8P6L5"/>
<organism evidence="1">
    <name type="scientific">Nothobranchius rachovii</name>
    <name type="common">bluefin notho</name>
    <dbReference type="NCBI Taxonomy" id="451742"/>
    <lineage>
        <taxon>Eukaryota</taxon>
        <taxon>Metazoa</taxon>
        <taxon>Chordata</taxon>
        <taxon>Craniata</taxon>
        <taxon>Vertebrata</taxon>
        <taxon>Euteleostomi</taxon>
        <taxon>Actinopterygii</taxon>
        <taxon>Neopterygii</taxon>
        <taxon>Teleostei</taxon>
        <taxon>Neoteleostei</taxon>
        <taxon>Acanthomorphata</taxon>
        <taxon>Ovalentaria</taxon>
        <taxon>Atherinomorphae</taxon>
        <taxon>Cyprinodontiformes</taxon>
        <taxon>Nothobranchiidae</taxon>
        <taxon>Nothobranchius</taxon>
    </lineage>
</organism>
<protein>
    <submittedName>
        <fullName evidence="1">Gypsy retrotransposon integrase 1</fullName>
    </submittedName>
</protein>
<evidence type="ECO:0000313" key="1">
    <source>
        <dbReference type="EMBL" id="SBR76724.1"/>
    </source>
</evidence>
<reference evidence="1" key="1">
    <citation type="submission" date="2016-05" db="EMBL/GenBank/DDBJ databases">
        <authorList>
            <person name="Lavstsen T."/>
            <person name="Jespersen J.S."/>
        </authorList>
    </citation>
    <scope>NUCLEOTIDE SEQUENCE</scope>
    <source>
        <tissue evidence="1">Brain</tissue>
    </source>
</reference>
<reference evidence="1" key="2">
    <citation type="submission" date="2016-06" db="EMBL/GenBank/DDBJ databases">
        <title>The genome of a short-lived fish provides insights into sex chromosome evolution and the genetic control of aging.</title>
        <authorList>
            <person name="Reichwald K."/>
            <person name="Felder M."/>
            <person name="Petzold A."/>
            <person name="Koch P."/>
            <person name="Groth M."/>
            <person name="Platzer M."/>
        </authorList>
    </citation>
    <scope>NUCLEOTIDE SEQUENCE</scope>
    <source>
        <tissue evidence="1">Brain</tissue>
    </source>
</reference>
<dbReference type="EMBL" id="HAEH01005516">
    <property type="protein sequence ID" value="SBR76724.1"/>
    <property type="molecule type" value="Transcribed_RNA"/>
</dbReference>
<accession>A0A1A8P6L5</accession>
<name>A0A1A8P6L5_9TELE</name>
<sequence length="86" mass="9908">MEEVMKKVYFSPKHQGSYRGVERFRTGLQREIGEKVSSDKARDFLSEQDAYTLHKPARVHFPRNKVFVSGSLNQFLADLCDTQALS</sequence>
<gene>
    <name evidence="1" type="primary">GIN1</name>
</gene>
<proteinExistence type="predicted"/>